<dbReference type="EMBL" id="PDLM01000013">
    <property type="protein sequence ID" value="RDW63447.1"/>
    <property type="molecule type" value="Genomic_DNA"/>
</dbReference>
<evidence type="ECO:0000256" key="4">
    <source>
        <dbReference type="ARBA" id="ARBA00023125"/>
    </source>
</evidence>
<evidence type="ECO:0000256" key="3">
    <source>
        <dbReference type="ARBA" id="ARBA00023015"/>
    </source>
</evidence>
<name>A0A3D8QNT1_9HELO</name>
<keyword evidence="4" id="KW-0238">DNA-binding</keyword>
<dbReference type="OrthoDB" id="2593732at2759"/>
<evidence type="ECO:0008006" key="9">
    <source>
        <dbReference type="Google" id="ProtNLM"/>
    </source>
</evidence>
<reference evidence="7 8" key="1">
    <citation type="journal article" date="2018" name="IMA Fungus">
        <title>IMA Genome-F 9: Draft genome sequence of Annulohypoxylon stygium, Aspergillus mulundensis, Berkeleyomyces basicola (syn. Thielaviopsis basicola), Ceratocystis smalleyi, two Cercospora beticola strains, Coleophoma cylindrospora, Fusarium fracticaudum, Phialophora cf. hyalina, and Morchella septimelata.</title>
        <authorList>
            <person name="Wingfield B.D."/>
            <person name="Bills G.F."/>
            <person name="Dong Y."/>
            <person name="Huang W."/>
            <person name="Nel W.J."/>
            <person name="Swalarsk-Parry B.S."/>
            <person name="Vaghefi N."/>
            <person name="Wilken P.M."/>
            <person name="An Z."/>
            <person name="de Beer Z.W."/>
            <person name="De Vos L."/>
            <person name="Chen L."/>
            <person name="Duong T.A."/>
            <person name="Gao Y."/>
            <person name="Hammerbacher A."/>
            <person name="Kikkert J.R."/>
            <person name="Li Y."/>
            <person name="Li H."/>
            <person name="Li K."/>
            <person name="Li Q."/>
            <person name="Liu X."/>
            <person name="Ma X."/>
            <person name="Naidoo K."/>
            <person name="Pethybridge S.J."/>
            <person name="Sun J."/>
            <person name="Steenkamp E.T."/>
            <person name="van der Nest M.A."/>
            <person name="van Wyk S."/>
            <person name="Wingfield M.J."/>
            <person name="Xiong C."/>
            <person name="Yue Q."/>
            <person name="Zhang X."/>
        </authorList>
    </citation>
    <scope>NUCLEOTIDE SEQUENCE [LARGE SCALE GENOMIC DNA]</scope>
    <source>
        <strain evidence="7 8">BP6252</strain>
    </source>
</reference>
<evidence type="ECO:0000256" key="1">
    <source>
        <dbReference type="ARBA" id="ARBA00022723"/>
    </source>
</evidence>
<evidence type="ECO:0000256" key="2">
    <source>
        <dbReference type="ARBA" id="ARBA00022833"/>
    </source>
</evidence>
<keyword evidence="1" id="KW-0479">Metal-binding</keyword>
<gene>
    <name evidence="7" type="ORF">BP6252_10992</name>
</gene>
<dbReference type="PANTHER" id="PTHR36206:SF12">
    <property type="entry name" value="ASPERCRYPTIN BIOSYNTHESIS CLUSTER-SPECIFIC TRANSCRIPTION REGULATOR ATNN-RELATED"/>
    <property type="match status" value="1"/>
</dbReference>
<dbReference type="AlphaFoldDB" id="A0A3D8QNT1"/>
<keyword evidence="8" id="KW-1185">Reference proteome</keyword>
<keyword evidence="3" id="KW-0805">Transcription regulation</keyword>
<evidence type="ECO:0000256" key="5">
    <source>
        <dbReference type="ARBA" id="ARBA00023163"/>
    </source>
</evidence>
<keyword evidence="6" id="KW-0539">Nucleus</keyword>
<dbReference type="Proteomes" id="UP000256645">
    <property type="component" value="Unassembled WGS sequence"/>
</dbReference>
<keyword evidence="5" id="KW-0804">Transcription</keyword>
<dbReference type="InterPro" id="IPR052360">
    <property type="entry name" value="Transcr_Regulatory_Proteins"/>
</dbReference>
<protein>
    <recommendedName>
        <fullName evidence="9">Transcription factor domain-containing protein</fullName>
    </recommendedName>
</protein>
<proteinExistence type="predicted"/>
<evidence type="ECO:0000256" key="6">
    <source>
        <dbReference type="ARBA" id="ARBA00023242"/>
    </source>
</evidence>
<dbReference type="GO" id="GO:0003677">
    <property type="term" value="F:DNA binding"/>
    <property type="evidence" value="ECO:0007669"/>
    <property type="project" value="UniProtKB-KW"/>
</dbReference>
<organism evidence="7 8">
    <name type="scientific">Coleophoma cylindrospora</name>
    <dbReference type="NCBI Taxonomy" id="1849047"/>
    <lineage>
        <taxon>Eukaryota</taxon>
        <taxon>Fungi</taxon>
        <taxon>Dikarya</taxon>
        <taxon>Ascomycota</taxon>
        <taxon>Pezizomycotina</taxon>
        <taxon>Leotiomycetes</taxon>
        <taxon>Helotiales</taxon>
        <taxon>Dermateaceae</taxon>
        <taxon>Coleophoma</taxon>
    </lineage>
</organism>
<accession>A0A3D8QNT1</accession>
<sequence length="435" mass="49728">MADLGDSSEIRSFDFFRTVVGPMLAGHFEEELWRNSIAQISNSEPAIRHAALALSSVIESRVYARVELDGLALQHNNKSINAVLALRDESLILLTCILFICQEWLHGKVRRARAHFYQGLRILESIKQPSILVREMLAPVFCRLWLFPAFFGHAHHVPMSAYWMREWTDIPTRFKSSNAAMYSLAALWVLLLPCIRQSEPVRFGKMPASSLPNSWYTQYATVNELFSKWSTAYTGLVLNGSDTSKCPLRVLWVQYLIARIWLNVALAPTQLAFDDYHANFASIIEHCTFVVENSGLKQNGMFTFDIGIISILEFTGCKCRHAKTRLEALELLRRMGEQRVRENLWDAKTVHDVVKQVIEHEHDCSIENLTKQVELQTLVEMPPNERRVDDFHRVDLSATSGEGVDVDEPSGVTVVLRVRDQAGWETQMDYVTFLR</sequence>
<dbReference type="PANTHER" id="PTHR36206">
    <property type="entry name" value="ASPERCRYPTIN BIOSYNTHESIS CLUSTER-SPECIFIC TRANSCRIPTION REGULATOR ATNN-RELATED"/>
    <property type="match status" value="1"/>
</dbReference>
<dbReference type="STRING" id="1849047.A0A3D8QNT1"/>
<comment type="caution">
    <text evidence="7">The sequence shown here is derived from an EMBL/GenBank/DDBJ whole genome shotgun (WGS) entry which is preliminary data.</text>
</comment>
<keyword evidence="2" id="KW-0862">Zinc</keyword>
<dbReference type="GO" id="GO:0046872">
    <property type="term" value="F:metal ion binding"/>
    <property type="evidence" value="ECO:0007669"/>
    <property type="project" value="UniProtKB-KW"/>
</dbReference>
<evidence type="ECO:0000313" key="7">
    <source>
        <dbReference type="EMBL" id="RDW63447.1"/>
    </source>
</evidence>
<evidence type="ECO:0000313" key="8">
    <source>
        <dbReference type="Proteomes" id="UP000256645"/>
    </source>
</evidence>